<keyword evidence="3" id="KW-1185">Reference proteome</keyword>
<gene>
    <name evidence="2" type="ORF">FA14DRAFT_159113</name>
</gene>
<name>A0A316VGF0_9BASI</name>
<dbReference type="Proteomes" id="UP000245771">
    <property type="component" value="Unassembled WGS sequence"/>
</dbReference>
<evidence type="ECO:0000313" key="2">
    <source>
        <dbReference type="EMBL" id="PWN36709.1"/>
    </source>
</evidence>
<feature type="region of interest" description="Disordered" evidence="1">
    <location>
        <begin position="103"/>
        <end position="163"/>
    </location>
</feature>
<protein>
    <submittedName>
        <fullName evidence="2">Uncharacterized protein</fullName>
    </submittedName>
</protein>
<feature type="region of interest" description="Disordered" evidence="1">
    <location>
        <begin position="182"/>
        <end position="206"/>
    </location>
</feature>
<dbReference type="EMBL" id="KZ819602">
    <property type="protein sequence ID" value="PWN36709.1"/>
    <property type="molecule type" value="Genomic_DNA"/>
</dbReference>
<dbReference type="AlphaFoldDB" id="A0A316VGF0"/>
<dbReference type="RefSeq" id="XP_025357011.1">
    <property type="nucleotide sequence ID" value="XM_025498057.1"/>
</dbReference>
<accession>A0A316VGF0</accession>
<proteinExistence type="predicted"/>
<organism evidence="2 3">
    <name type="scientific">Meira miltonrushii</name>
    <dbReference type="NCBI Taxonomy" id="1280837"/>
    <lineage>
        <taxon>Eukaryota</taxon>
        <taxon>Fungi</taxon>
        <taxon>Dikarya</taxon>
        <taxon>Basidiomycota</taxon>
        <taxon>Ustilaginomycotina</taxon>
        <taxon>Exobasidiomycetes</taxon>
        <taxon>Exobasidiales</taxon>
        <taxon>Brachybasidiaceae</taxon>
        <taxon>Meira</taxon>
    </lineage>
</organism>
<feature type="compositionally biased region" description="Basic and acidic residues" evidence="1">
    <location>
        <begin position="119"/>
        <end position="135"/>
    </location>
</feature>
<sequence length="328" mass="36666">MIERMSCNLNHVVGTFTRNTAGIQRLGSSSSSVHSIRNIHLTPLVKQQQTSQKPESSRVLRDENIKARRVRLVDPQTNELMPGPFNTAELLRSIDRTRYTLQQVAPGKSVNSTQKPPIAKKEEEPSTRSTRDWRSRGKPSISQEDDASFTEPEPVKEEQSPITTLDDLPIVKLVDKKAEYDKKRLAKKQKQGSDVGEESTSGGTAVKSATTLHKNIVLSWQSTTHDIQHKLLPIRANMIKRGTGASCTITIASKKGKGSAVDEEGKLAFLNNLETFLSDWSNAASILEEDGTQPSEAKKLQYFPRRRGEVQWQKNNKTAILIMEVARR</sequence>
<feature type="compositionally biased region" description="Polar residues" evidence="1">
    <location>
        <begin position="103"/>
        <end position="115"/>
    </location>
</feature>
<dbReference type="STRING" id="1280837.A0A316VGF0"/>
<dbReference type="InParanoid" id="A0A316VGF0"/>
<reference evidence="2 3" key="1">
    <citation type="journal article" date="2018" name="Mol. Biol. Evol.">
        <title>Broad Genomic Sampling Reveals a Smut Pathogenic Ancestry of the Fungal Clade Ustilaginomycotina.</title>
        <authorList>
            <person name="Kijpornyongpan T."/>
            <person name="Mondo S.J."/>
            <person name="Barry K."/>
            <person name="Sandor L."/>
            <person name="Lee J."/>
            <person name="Lipzen A."/>
            <person name="Pangilinan J."/>
            <person name="LaButti K."/>
            <person name="Hainaut M."/>
            <person name="Henrissat B."/>
            <person name="Grigoriev I.V."/>
            <person name="Spatafora J.W."/>
            <person name="Aime M.C."/>
        </authorList>
    </citation>
    <scope>NUCLEOTIDE SEQUENCE [LARGE SCALE GENOMIC DNA]</scope>
    <source>
        <strain evidence="2 3">MCA 3882</strain>
    </source>
</reference>
<dbReference type="GeneID" id="37019838"/>
<dbReference type="OrthoDB" id="10257739at2759"/>
<evidence type="ECO:0000313" key="3">
    <source>
        <dbReference type="Proteomes" id="UP000245771"/>
    </source>
</evidence>
<evidence type="ECO:0000256" key="1">
    <source>
        <dbReference type="SAM" id="MobiDB-lite"/>
    </source>
</evidence>